<reference evidence="3" key="1">
    <citation type="journal article" date="2020" name="Microb. Genom.">
        <title>Genetic diversity of clinical and environmental Mucorales isolates obtained from an investigation of mucormycosis cases among solid organ transplant recipients.</title>
        <authorList>
            <person name="Nguyen M.H."/>
            <person name="Kaul D."/>
            <person name="Muto C."/>
            <person name="Cheng S.J."/>
            <person name="Richter R.A."/>
            <person name="Bruno V.M."/>
            <person name="Liu G."/>
            <person name="Beyhan S."/>
            <person name="Sundermann A.J."/>
            <person name="Mounaud S."/>
            <person name="Pasculle A.W."/>
            <person name="Nierman W.C."/>
            <person name="Driscoll E."/>
            <person name="Cumbie R."/>
            <person name="Clancy C.J."/>
            <person name="Dupont C.L."/>
        </authorList>
    </citation>
    <scope>NUCLEOTIDE SEQUENCE</scope>
    <source>
        <strain evidence="3">GL11</strain>
    </source>
</reference>
<proteinExistence type="predicted"/>
<dbReference type="EMBL" id="JAANQT010002328">
    <property type="protein sequence ID" value="KAG1302663.1"/>
    <property type="molecule type" value="Genomic_DNA"/>
</dbReference>
<feature type="compositionally biased region" description="Basic residues" evidence="2">
    <location>
        <begin position="169"/>
        <end position="180"/>
    </location>
</feature>
<name>A0A9P6X0V8_RHIOR</name>
<keyword evidence="4" id="KW-1185">Reference proteome</keyword>
<organism evidence="3 4">
    <name type="scientific">Rhizopus oryzae</name>
    <name type="common">Mucormycosis agent</name>
    <name type="synonym">Rhizopus arrhizus var. delemar</name>
    <dbReference type="NCBI Taxonomy" id="64495"/>
    <lineage>
        <taxon>Eukaryota</taxon>
        <taxon>Fungi</taxon>
        <taxon>Fungi incertae sedis</taxon>
        <taxon>Mucoromycota</taxon>
        <taxon>Mucoromycotina</taxon>
        <taxon>Mucoromycetes</taxon>
        <taxon>Mucorales</taxon>
        <taxon>Mucorineae</taxon>
        <taxon>Rhizopodaceae</taxon>
        <taxon>Rhizopus</taxon>
    </lineage>
</organism>
<dbReference type="AlphaFoldDB" id="A0A9P6X0V8"/>
<evidence type="ECO:0000256" key="2">
    <source>
        <dbReference type="SAM" id="MobiDB-lite"/>
    </source>
</evidence>
<gene>
    <name evidence="3" type="ORF">G6F64_010738</name>
</gene>
<protein>
    <submittedName>
        <fullName evidence="3">Uncharacterized protein</fullName>
    </submittedName>
</protein>
<feature type="coiled-coil region" evidence="1">
    <location>
        <begin position="32"/>
        <end position="99"/>
    </location>
</feature>
<sequence>MTINNWSNHPKEDNISESRKQLIQRATTRLRRRLLEEKLQDVMRQLVQLQAQLETVRADTAATISTISNMPEEVTEEGVRKMNRQMDTLEKRLEMHQVELNGFLCPHNEPSDIIPDERLSSFTTLSRFSSLSFVSSFFGGASTRATSISSETFEKKTGQVSQEDNQQKKEKRRRRVKDQRRRYQESLINASSQVDSEQVAENDWHFRHILCTVGDEDNEEEDNPFYDLSGKRSFRAGSFCGSVYGEEIDTSTSSEVGSVSQISWRRHRLLRRKNLLNCIKNKNDMDDNYDDDDGIFSASDISSSDRSAFYPKEFSLSNSISFSQDGQSDSAYGDDEDEYSKRRDIWTLQSYYMNTHLYPERNVLDEAMSFLDDVEDDADDGGFCEDLYLLLRNPDLCCRPFSEIESVMHELRQQQQRQHGNPIQPVKDMMYKATTSTLKWCKFLSVLSVAVVISIMKGPEDLAHNLPISR</sequence>
<evidence type="ECO:0000313" key="3">
    <source>
        <dbReference type="EMBL" id="KAG1302663.1"/>
    </source>
</evidence>
<feature type="region of interest" description="Disordered" evidence="2">
    <location>
        <begin position="153"/>
        <end position="182"/>
    </location>
</feature>
<keyword evidence="1" id="KW-0175">Coiled coil</keyword>
<accession>A0A9P6X0V8</accession>
<dbReference type="Proteomes" id="UP000716291">
    <property type="component" value="Unassembled WGS sequence"/>
</dbReference>
<evidence type="ECO:0000256" key="1">
    <source>
        <dbReference type="SAM" id="Coils"/>
    </source>
</evidence>
<comment type="caution">
    <text evidence="3">The sequence shown here is derived from an EMBL/GenBank/DDBJ whole genome shotgun (WGS) entry which is preliminary data.</text>
</comment>
<evidence type="ECO:0000313" key="4">
    <source>
        <dbReference type="Proteomes" id="UP000716291"/>
    </source>
</evidence>